<feature type="domain" description="HTH cro/C1-type" evidence="1">
    <location>
        <begin position="5"/>
        <end position="60"/>
    </location>
</feature>
<dbReference type="PROSITE" id="PS50943">
    <property type="entry name" value="HTH_CROC1"/>
    <property type="match status" value="1"/>
</dbReference>
<dbReference type="SMART" id="SM00530">
    <property type="entry name" value="HTH_XRE"/>
    <property type="match status" value="1"/>
</dbReference>
<sequence>MGNYLADRRMELGLTQKEISEMVGVSEATVSRWESGAIANMRRDKIKRYAEVLKVSPTFIMSGKADSKTTSAPTLSQTETYLLEKFRALDSRGQSAVLNTLEHEYQAMHGDGLSDSLSGTLKHISG</sequence>
<dbReference type="CDD" id="cd00093">
    <property type="entry name" value="HTH_XRE"/>
    <property type="match status" value="1"/>
</dbReference>
<dbReference type="EMBL" id="BK016183">
    <property type="protein sequence ID" value="DAG00823.1"/>
    <property type="molecule type" value="Genomic_DNA"/>
</dbReference>
<dbReference type="InterPro" id="IPR001387">
    <property type="entry name" value="Cro/C1-type_HTH"/>
</dbReference>
<organism evidence="2">
    <name type="scientific">Myoviridae sp. ctncN39</name>
    <dbReference type="NCBI Taxonomy" id="2825170"/>
    <lineage>
        <taxon>Viruses</taxon>
        <taxon>Duplodnaviria</taxon>
        <taxon>Heunggongvirae</taxon>
        <taxon>Uroviricota</taxon>
        <taxon>Caudoviricetes</taxon>
    </lineage>
</organism>
<protein>
    <submittedName>
        <fullName evidence="2">Transcriptional repressor DicA</fullName>
    </submittedName>
</protein>
<dbReference type="Gene3D" id="1.10.260.40">
    <property type="entry name" value="lambda repressor-like DNA-binding domains"/>
    <property type="match status" value="1"/>
</dbReference>
<dbReference type="Pfam" id="PF01381">
    <property type="entry name" value="HTH_3"/>
    <property type="match status" value="1"/>
</dbReference>
<dbReference type="SUPFAM" id="SSF47413">
    <property type="entry name" value="lambda repressor-like DNA-binding domains"/>
    <property type="match status" value="1"/>
</dbReference>
<accession>A0A8S5V2H2</accession>
<evidence type="ECO:0000313" key="2">
    <source>
        <dbReference type="EMBL" id="DAG00823.1"/>
    </source>
</evidence>
<dbReference type="GO" id="GO:0003677">
    <property type="term" value="F:DNA binding"/>
    <property type="evidence" value="ECO:0007669"/>
    <property type="project" value="InterPro"/>
</dbReference>
<reference evidence="2" key="1">
    <citation type="journal article" date="2021" name="Proc. Natl. Acad. Sci. U.S.A.">
        <title>A Catalog of Tens of Thousands of Viruses from Human Metagenomes Reveals Hidden Associations with Chronic Diseases.</title>
        <authorList>
            <person name="Tisza M.J."/>
            <person name="Buck C.B."/>
        </authorList>
    </citation>
    <scope>NUCLEOTIDE SEQUENCE</scope>
    <source>
        <strain evidence="2">CtncN39</strain>
    </source>
</reference>
<dbReference type="InterPro" id="IPR010982">
    <property type="entry name" value="Lambda_DNA-bd_dom_sf"/>
</dbReference>
<proteinExistence type="predicted"/>
<name>A0A8S5V2H2_9CAUD</name>
<evidence type="ECO:0000259" key="1">
    <source>
        <dbReference type="PROSITE" id="PS50943"/>
    </source>
</evidence>